<dbReference type="Proteomes" id="UP000567179">
    <property type="component" value="Unassembled WGS sequence"/>
</dbReference>
<comment type="caution">
    <text evidence="3">The sequence shown here is derived from an EMBL/GenBank/DDBJ whole genome shotgun (WGS) entry which is preliminary data.</text>
</comment>
<evidence type="ECO:0000313" key="4">
    <source>
        <dbReference type="Proteomes" id="UP000567179"/>
    </source>
</evidence>
<accession>A0A8H5BCV3</accession>
<evidence type="ECO:0000256" key="1">
    <source>
        <dbReference type="SAM" id="MobiDB-lite"/>
    </source>
</evidence>
<feature type="transmembrane region" description="Helical" evidence="2">
    <location>
        <begin position="66"/>
        <end position="97"/>
    </location>
</feature>
<keyword evidence="2" id="KW-0812">Transmembrane</keyword>
<evidence type="ECO:0000256" key="2">
    <source>
        <dbReference type="SAM" id="Phobius"/>
    </source>
</evidence>
<proteinExistence type="predicted"/>
<evidence type="ECO:0008006" key="5">
    <source>
        <dbReference type="Google" id="ProtNLM"/>
    </source>
</evidence>
<sequence>MSSNAVQSHSRRPSEPVPVRRTCMSSSLFNTIRASIYGAVILFTVICLAMAGRFQTVLASSDLTRFVPFAIFVCSASLLIFLVLQVFIYILSFGFFLRGRNPISTRIELACLGLAGVFWLALGVFLVTSDAQSADVECFSPDNGQLLDDELASFHTDQYQAMYRVLNAFSLMNAVLVIFALFALLFLAVRRHRNGDEHMWYGPVTSCAWFNNYYENTKQTRAKTSSSSILPVTQQTPVYSRQKDTEKKGNDVVYTEKPERKASARREHRQYPSSNYPYSSSPTYPSTQPYLSRSAYPAAPKATSPGRYARQGSGSSPRSGSAAADLENGGMLNPYTSRRARS</sequence>
<reference evidence="3 4" key="1">
    <citation type="journal article" date="2020" name="ISME J.">
        <title>Uncovering the hidden diversity of litter-decomposition mechanisms in mushroom-forming fungi.</title>
        <authorList>
            <person name="Floudas D."/>
            <person name="Bentzer J."/>
            <person name="Ahren D."/>
            <person name="Johansson T."/>
            <person name="Persson P."/>
            <person name="Tunlid A."/>
        </authorList>
    </citation>
    <scope>NUCLEOTIDE SEQUENCE [LARGE SCALE GENOMIC DNA]</scope>
    <source>
        <strain evidence="3 4">CBS 101986</strain>
    </source>
</reference>
<feature type="compositionally biased region" description="Low complexity" evidence="1">
    <location>
        <begin position="312"/>
        <end position="324"/>
    </location>
</feature>
<dbReference type="OrthoDB" id="3266740at2759"/>
<keyword evidence="2" id="KW-1133">Transmembrane helix</keyword>
<gene>
    <name evidence="3" type="ORF">D9619_000925</name>
</gene>
<keyword evidence="2" id="KW-0472">Membrane</keyword>
<feature type="transmembrane region" description="Helical" evidence="2">
    <location>
        <begin position="109"/>
        <end position="127"/>
    </location>
</feature>
<dbReference type="EMBL" id="JAACJJ010000028">
    <property type="protein sequence ID" value="KAF5320925.1"/>
    <property type="molecule type" value="Genomic_DNA"/>
</dbReference>
<feature type="region of interest" description="Disordered" evidence="1">
    <location>
        <begin position="224"/>
        <end position="342"/>
    </location>
</feature>
<protein>
    <recommendedName>
        <fullName evidence="5">MARVEL domain-containing protein</fullName>
    </recommendedName>
</protein>
<dbReference type="AlphaFoldDB" id="A0A8H5BCV3"/>
<feature type="compositionally biased region" description="Basic and acidic residues" evidence="1">
    <location>
        <begin position="241"/>
        <end position="265"/>
    </location>
</feature>
<name>A0A8H5BCV3_9AGAR</name>
<keyword evidence="4" id="KW-1185">Reference proteome</keyword>
<feature type="transmembrane region" description="Helical" evidence="2">
    <location>
        <begin position="34"/>
        <end position="54"/>
    </location>
</feature>
<feature type="compositionally biased region" description="Polar residues" evidence="1">
    <location>
        <begin position="224"/>
        <end position="239"/>
    </location>
</feature>
<organism evidence="3 4">
    <name type="scientific">Psilocybe cf. subviscida</name>
    <dbReference type="NCBI Taxonomy" id="2480587"/>
    <lineage>
        <taxon>Eukaryota</taxon>
        <taxon>Fungi</taxon>
        <taxon>Dikarya</taxon>
        <taxon>Basidiomycota</taxon>
        <taxon>Agaricomycotina</taxon>
        <taxon>Agaricomycetes</taxon>
        <taxon>Agaricomycetidae</taxon>
        <taxon>Agaricales</taxon>
        <taxon>Agaricineae</taxon>
        <taxon>Strophariaceae</taxon>
        <taxon>Psilocybe</taxon>
    </lineage>
</organism>
<evidence type="ECO:0000313" key="3">
    <source>
        <dbReference type="EMBL" id="KAF5320925.1"/>
    </source>
</evidence>
<feature type="compositionally biased region" description="Low complexity" evidence="1">
    <location>
        <begin position="271"/>
        <end position="290"/>
    </location>
</feature>
<feature type="transmembrane region" description="Helical" evidence="2">
    <location>
        <begin position="168"/>
        <end position="189"/>
    </location>
</feature>